<evidence type="ECO:0000256" key="5">
    <source>
        <dbReference type="ARBA" id="ARBA00022840"/>
    </source>
</evidence>
<keyword evidence="3" id="KW-0378">Hydrolase</keyword>
<accession>W6MGS4</accession>
<evidence type="ECO:0000256" key="3">
    <source>
        <dbReference type="ARBA" id="ARBA00022801"/>
    </source>
</evidence>
<dbReference type="InterPro" id="IPR041677">
    <property type="entry name" value="DNA2/NAM7_AAA_11"/>
</dbReference>
<dbReference type="GO" id="GO:0016787">
    <property type="term" value="F:hydrolase activity"/>
    <property type="evidence" value="ECO:0007669"/>
    <property type="project" value="UniProtKB-KW"/>
</dbReference>
<dbReference type="RefSeq" id="XP_022457061.1">
    <property type="nucleotide sequence ID" value="XM_022605610.1"/>
</dbReference>
<dbReference type="InterPro" id="IPR004483">
    <property type="entry name" value="SMUBP-2/Hcs1-like"/>
</dbReference>
<comment type="similarity">
    <text evidence="1">Belongs to the DNA2/NAM7 helicase family.</text>
</comment>
<dbReference type="SUPFAM" id="SSF52540">
    <property type="entry name" value="P-loop containing nucleoside triphosphate hydrolases"/>
    <property type="match status" value="1"/>
</dbReference>
<dbReference type="GO" id="GO:0003677">
    <property type="term" value="F:DNA binding"/>
    <property type="evidence" value="ECO:0007669"/>
    <property type="project" value="InterPro"/>
</dbReference>
<evidence type="ECO:0000259" key="7">
    <source>
        <dbReference type="SMART" id="SM00382"/>
    </source>
</evidence>
<keyword evidence="2" id="KW-0547">Nucleotide-binding</keyword>
<dbReference type="InterPro" id="IPR041679">
    <property type="entry name" value="DNA2/NAM7-like_C"/>
</dbReference>
<keyword evidence="9" id="KW-1185">Reference proteome</keyword>
<dbReference type="InterPro" id="IPR050534">
    <property type="entry name" value="Coronavir_polyprotein_1ab"/>
</dbReference>
<dbReference type="SMART" id="SM00382">
    <property type="entry name" value="AAA"/>
    <property type="match status" value="1"/>
</dbReference>
<dbReference type="NCBIfam" id="TIGR00376">
    <property type="entry name" value="IGHMBP2 family helicase"/>
    <property type="match status" value="1"/>
</dbReference>
<gene>
    <name evidence="8" type="ORF">KUCA_T00001013001</name>
</gene>
<name>W6MGS4_9ASCO</name>
<evidence type="ECO:0000256" key="1">
    <source>
        <dbReference type="ARBA" id="ARBA00007913"/>
    </source>
</evidence>
<dbReference type="InterPro" id="IPR003593">
    <property type="entry name" value="AAA+_ATPase"/>
</dbReference>
<dbReference type="Gene3D" id="3.40.50.300">
    <property type="entry name" value="P-loop containing nucleotide triphosphate hydrolases"/>
    <property type="match status" value="2"/>
</dbReference>
<protein>
    <recommendedName>
        <fullName evidence="7">AAA+ ATPase domain-containing protein</fullName>
    </recommendedName>
</protein>
<dbReference type="Pfam" id="PF13086">
    <property type="entry name" value="AAA_11"/>
    <property type="match status" value="1"/>
</dbReference>
<dbReference type="FunFam" id="3.40.50.300:FF:000326">
    <property type="entry name" value="P-loop containing nucleoside triphosphate hydrolase"/>
    <property type="match status" value="1"/>
</dbReference>
<dbReference type="GO" id="GO:0033203">
    <property type="term" value="C:DNA helicase A complex"/>
    <property type="evidence" value="ECO:0007669"/>
    <property type="project" value="EnsemblFungi"/>
</dbReference>
<feature type="region of interest" description="Disordered" evidence="6">
    <location>
        <begin position="105"/>
        <end position="126"/>
    </location>
</feature>
<dbReference type="EMBL" id="HG793125">
    <property type="protein sequence ID" value="CDK25046.1"/>
    <property type="molecule type" value="Genomic_DNA"/>
</dbReference>
<dbReference type="GO" id="GO:0005737">
    <property type="term" value="C:cytoplasm"/>
    <property type="evidence" value="ECO:0007669"/>
    <property type="project" value="UniProtKB-SubCell"/>
</dbReference>
<evidence type="ECO:0000313" key="8">
    <source>
        <dbReference type="EMBL" id="CDK25046.1"/>
    </source>
</evidence>
<proteinExistence type="inferred from homology"/>
<reference evidence="8" key="1">
    <citation type="submission" date="2013-12" db="EMBL/GenBank/DDBJ databases">
        <authorList>
            <person name="Genoscope - CEA"/>
        </authorList>
    </citation>
    <scope>NUCLEOTIDE SEQUENCE</scope>
    <source>
        <strain evidence="8">CBS 1993</strain>
    </source>
</reference>
<feature type="domain" description="AAA+ ATPase" evidence="7">
    <location>
        <begin position="244"/>
        <end position="485"/>
    </location>
</feature>
<dbReference type="InterPro" id="IPR047187">
    <property type="entry name" value="SF1_C_Upf1"/>
</dbReference>
<evidence type="ECO:0000256" key="6">
    <source>
        <dbReference type="SAM" id="MobiDB-lite"/>
    </source>
</evidence>
<sequence>MSTHETLAQAFQRVLQIEKRDDYEATSQLIASSPLKKLEAKGLAILNLCISNLNVGLNGKIGIELIIHPSISGVSQSSKEKPRFSRGDFKLGDIVQLQKYQKQDTTAKLKNSSKSKDNEQHEVDSAEISGIVTKTNDTRIMVSINLDQTSASEKIEEKLNQLYNAESKVSLVKLSNSVTYNRMDQSLKRLEAIESKTRLMRILLGDDDYQPPTDLQLADNLKSVQFVNQGLNESQKAAVNFSLVSPITIVHGPPGTGKTSTIVEMVRQLAKRKDHAKINHRILICGPSNVSVDTILERLTDVYQDNSKILRLGHPSRLLKSILDHSLDIIVENNDTSAIIKDIIREINTTTHKVKKMKSYRERREAYSEIKLLKKDLRIRSKSAISDVIKNCEIVICTLHGSSSRELFDIVKNGELFDTLIIDEVSQSLEPQCWIPLMTHLGLERLIIAGDDKQLSPMVNSKDHKVSKVLTHTLFDRLVKLHGGKFLKFLNVQYRMNDLILQFPNSELYDGQIVSAESVKDQTCLDLKDVKENDDTTAVYIWYDTQGGLYQEYGEEDEYSKFNENECTLVLNHVESLIKSGVQESAIGIIAPYSAQISKLKGILLDDYPGLEISTVDGFQGREKEIIVLSLVRSNDNNEVGFLADFKRLNVSITRCKKQLCVVGDMECLSNSKNKFLKDWVEWCEDNAEIRYPDVL</sequence>
<dbReference type="GO" id="GO:0043139">
    <property type="term" value="F:5'-3' DNA helicase activity"/>
    <property type="evidence" value="ECO:0007669"/>
    <property type="project" value="EnsemblFungi"/>
</dbReference>
<dbReference type="AlphaFoldDB" id="W6MGS4"/>
<evidence type="ECO:0000313" key="9">
    <source>
        <dbReference type="Proteomes" id="UP000019384"/>
    </source>
</evidence>
<dbReference type="GO" id="GO:0005524">
    <property type="term" value="F:ATP binding"/>
    <property type="evidence" value="ECO:0007669"/>
    <property type="project" value="UniProtKB-KW"/>
</dbReference>
<dbReference type="STRING" id="1382522.W6MGS4"/>
<dbReference type="CDD" id="cd18808">
    <property type="entry name" value="SF1_C_Upf1"/>
    <property type="match status" value="1"/>
</dbReference>
<keyword evidence="4" id="KW-0347">Helicase</keyword>
<dbReference type="PANTHER" id="PTHR43788:SF8">
    <property type="entry name" value="DNA-BINDING PROTEIN SMUBP-2"/>
    <property type="match status" value="1"/>
</dbReference>
<dbReference type="Gene3D" id="2.40.30.270">
    <property type="match status" value="1"/>
</dbReference>
<dbReference type="GeneID" id="34518449"/>
<dbReference type="OrthoDB" id="6513042at2759"/>
<reference evidence="8" key="2">
    <citation type="submission" date="2014-02" db="EMBL/GenBank/DDBJ databases">
        <title>Complete DNA sequence of /Kuraishia capsulata/ illustrates novel genomic features among budding yeasts (/Saccharomycotina/).</title>
        <authorList>
            <person name="Morales L."/>
            <person name="Noel B."/>
            <person name="Porcel B."/>
            <person name="Marcet-Houben M."/>
            <person name="Hullo M-F."/>
            <person name="Sacerdot C."/>
            <person name="Tekaia F."/>
            <person name="Leh-Louis V."/>
            <person name="Despons L."/>
            <person name="Khanna V."/>
            <person name="Aury J-M."/>
            <person name="Barbe V."/>
            <person name="Couloux A."/>
            <person name="Labadie K."/>
            <person name="Pelletier E."/>
            <person name="Souciet J-L."/>
            <person name="Boekhout T."/>
            <person name="Gabaldon T."/>
            <person name="Wincker P."/>
            <person name="Dujon B."/>
        </authorList>
    </citation>
    <scope>NUCLEOTIDE SEQUENCE</scope>
    <source>
        <strain evidence="8">CBS 1993</strain>
    </source>
</reference>
<dbReference type="Pfam" id="PF13087">
    <property type="entry name" value="AAA_12"/>
    <property type="match status" value="1"/>
</dbReference>
<dbReference type="PANTHER" id="PTHR43788">
    <property type="entry name" value="DNA2/NAM7 HELICASE FAMILY MEMBER"/>
    <property type="match status" value="1"/>
</dbReference>
<evidence type="ECO:0000256" key="4">
    <source>
        <dbReference type="ARBA" id="ARBA00022806"/>
    </source>
</evidence>
<organism evidence="8 9">
    <name type="scientific">Kuraishia capsulata CBS 1993</name>
    <dbReference type="NCBI Taxonomy" id="1382522"/>
    <lineage>
        <taxon>Eukaryota</taxon>
        <taxon>Fungi</taxon>
        <taxon>Dikarya</taxon>
        <taxon>Ascomycota</taxon>
        <taxon>Saccharomycotina</taxon>
        <taxon>Pichiomycetes</taxon>
        <taxon>Pichiales</taxon>
        <taxon>Pichiaceae</taxon>
        <taxon>Kuraishia</taxon>
    </lineage>
</organism>
<dbReference type="HOGENOM" id="CLU_001666_8_2_1"/>
<dbReference type="GO" id="GO:0043601">
    <property type="term" value="C:nuclear replisome"/>
    <property type="evidence" value="ECO:0007669"/>
    <property type="project" value="EnsemblFungi"/>
</dbReference>
<feature type="compositionally biased region" description="Basic and acidic residues" evidence="6">
    <location>
        <begin position="114"/>
        <end position="124"/>
    </location>
</feature>
<dbReference type="GO" id="GO:0003723">
    <property type="term" value="F:RNA binding"/>
    <property type="evidence" value="ECO:0007669"/>
    <property type="project" value="InterPro"/>
</dbReference>
<evidence type="ECO:0000256" key="2">
    <source>
        <dbReference type="ARBA" id="ARBA00022741"/>
    </source>
</evidence>
<dbReference type="InterPro" id="IPR027417">
    <property type="entry name" value="P-loop_NTPase"/>
</dbReference>
<dbReference type="GO" id="GO:0006301">
    <property type="term" value="P:DNA damage tolerance"/>
    <property type="evidence" value="ECO:0007669"/>
    <property type="project" value="EnsemblFungi"/>
</dbReference>
<dbReference type="Proteomes" id="UP000019384">
    <property type="component" value="Unassembled WGS sequence"/>
</dbReference>
<keyword evidence="5" id="KW-0067">ATP-binding</keyword>